<name>A0A2T6AG08_9RHOB</name>
<evidence type="ECO:0000256" key="1">
    <source>
        <dbReference type="SAM" id="MobiDB-lite"/>
    </source>
</evidence>
<dbReference type="OrthoDB" id="7828921at2"/>
<feature type="compositionally biased region" description="Basic and acidic residues" evidence="1">
    <location>
        <begin position="298"/>
        <end position="309"/>
    </location>
</feature>
<dbReference type="InterPro" id="IPR003593">
    <property type="entry name" value="AAA+_ATPase"/>
</dbReference>
<dbReference type="SUPFAM" id="SSF52540">
    <property type="entry name" value="P-loop containing nucleoside triphosphate hydrolases"/>
    <property type="match status" value="1"/>
</dbReference>
<gene>
    <name evidence="3" type="ORF">C8N44_12566</name>
</gene>
<sequence>MNFNFEIYTTHFGLNKRPFTLVPDPECVYWSPAHLKAKAVLEYGMVNRAPITMVVGEIGSGKTTLVRELLNQIEEEMTVGFIANAAPVDLADMMRLILHSLGQDDLDEGETTYPALYRRLEAFLVDEYARGRRVVLIFDEAQNLGRDALEHLRMLTNINFSHHELVQLVLVGQPELRDIVMRSDMVQMAQRISASVFLPALREQDVQAYIEHRLAVAGATRPLFDPDTFPLIFEVTGGTPRLVNQLCDFSLLYAYADESPTVTVQTIQRVLDDNLFFCAGRGRPLRLVHTEEDETEDETARGRDDTHQR</sequence>
<protein>
    <submittedName>
        <fullName evidence="3">Type II secretion system protein A</fullName>
    </submittedName>
</protein>
<dbReference type="SMART" id="SM00382">
    <property type="entry name" value="AAA"/>
    <property type="match status" value="1"/>
</dbReference>
<dbReference type="RefSeq" id="WP_107978082.1">
    <property type="nucleotide sequence ID" value="NZ_BMEZ01000008.1"/>
</dbReference>
<dbReference type="InterPro" id="IPR049945">
    <property type="entry name" value="AAA_22"/>
</dbReference>
<evidence type="ECO:0000259" key="2">
    <source>
        <dbReference type="SMART" id="SM00382"/>
    </source>
</evidence>
<dbReference type="PANTHER" id="PTHR35894">
    <property type="entry name" value="GENERAL SECRETION PATHWAY PROTEIN A-RELATED"/>
    <property type="match status" value="1"/>
</dbReference>
<feature type="domain" description="AAA+ ATPase" evidence="2">
    <location>
        <begin position="48"/>
        <end position="193"/>
    </location>
</feature>
<dbReference type="GO" id="GO:0016887">
    <property type="term" value="F:ATP hydrolysis activity"/>
    <property type="evidence" value="ECO:0007669"/>
    <property type="project" value="InterPro"/>
</dbReference>
<dbReference type="InterPro" id="IPR027417">
    <property type="entry name" value="P-loop_NTPase"/>
</dbReference>
<feature type="region of interest" description="Disordered" evidence="1">
    <location>
        <begin position="289"/>
        <end position="309"/>
    </location>
</feature>
<accession>A0A2T6AG08</accession>
<dbReference type="Proteomes" id="UP000244069">
    <property type="component" value="Unassembled WGS sequence"/>
</dbReference>
<reference evidence="3 4" key="1">
    <citation type="submission" date="2018-04" db="EMBL/GenBank/DDBJ databases">
        <title>Genomic Encyclopedia of Archaeal and Bacterial Type Strains, Phase II (KMG-II): from individual species to whole genera.</title>
        <authorList>
            <person name="Goeker M."/>
        </authorList>
    </citation>
    <scope>NUCLEOTIDE SEQUENCE [LARGE SCALE GENOMIC DNA]</scope>
    <source>
        <strain evidence="3 4">DSM 29329</strain>
    </source>
</reference>
<comment type="caution">
    <text evidence="3">The sequence shown here is derived from an EMBL/GenBank/DDBJ whole genome shotgun (WGS) entry which is preliminary data.</text>
</comment>
<dbReference type="AlphaFoldDB" id="A0A2T6AG08"/>
<dbReference type="CDD" id="cd00009">
    <property type="entry name" value="AAA"/>
    <property type="match status" value="1"/>
</dbReference>
<dbReference type="Gene3D" id="3.40.50.300">
    <property type="entry name" value="P-loop containing nucleotide triphosphate hydrolases"/>
    <property type="match status" value="1"/>
</dbReference>
<evidence type="ECO:0000313" key="3">
    <source>
        <dbReference type="EMBL" id="PTX42770.1"/>
    </source>
</evidence>
<dbReference type="Pfam" id="PF13401">
    <property type="entry name" value="AAA_22"/>
    <property type="match status" value="1"/>
</dbReference>
<keyword evidence="4" id="KW-1185">Reference proteome</keyword>
<dbReference type="EMBL" id="QBKN01000025">
    <property type="protein sequence ID" value="PTX42770.1"/>
    <property type="molecule type" value="Genomic_DNA"/>
</dbReference>
<organism evidence="3 4">
    <name type="scientific">Allosediminivita pacifica</name>
    <dbReference type="NCBI Taxonomy" id="1267769"/>
    <lineage>
        <taxon>Bacteria</taxon>
        <taxon>Pseudomonadati</taxon>
        <taxon>Pseudomonadota</taxon>
        <taxon>Alphaproteobacteria</taxon>
        <taxon>Rhodobacterales</taxon>
        <taxon>Paracoccaceae</taxon>
        <taxon>Allosediminivita</taxon>
    </lineage>
</organism>
<dbReference type="InterPro" id="IPR052026">
    <property type="entry name" value="ExeA_AAA_ATPase_DNA-bind"/>
</dbReference>
<dbReference type="PANTHER" id="PTHR35894:SF5">
    <property type="entry name" value="MU-LIKE PROPHAGE FLUMU DNA TRANSPOSITION PROTEIN B"/>
    <property type="match status" value="1"/>
</dbReference>
<proteinExistence type="predicted"/>
<evidence type="ECO:0000313" key="4">
    <source>
        <dbReference type="Proteomes" id="UP000244069"/>
    </source>
</evidence>